<feature type="transmembrane region" description="Helical" evidence="1">
    <location>
        <begin position="161"/>
        <end position="185"/>
    </location>
</feature>
<name>A0ABT7AI57_9HYPH</name>
<keyword evidence="1" id="KW-0472">Membrane</keyword>
<keyword evidence="1" id="KW-1133">Transmembrane helix</keyword>
<feature type="transmembrane region" description="Helical" evidence="1">
    <location>
        <begin position="104"/>
        <end position="124"/>
    </location>
</feature>
<dbReference type="Proteomes" id="UP001321492">
    <property type="component" value="Unassembled WGS sequence"/>
</dbReference>
<dbReference type="RefSeq" id="WP_283741068.1">
    <property type="nucleotide sequence ID" value="NZ_JASJEV010000007.1"/>
</dbReference>
<dbReference type="PANTHER" id="PTHR34989:SF1">
    <property type="entry name" value="PROTEIN HDED"/>
    <property type="match status" value="1"/>
</dbReference>
<evidence type="ECO:0000313" key="2">
    <source>
        <dbReference type="EMBL" id="MDJ1159081.1"/>
    </source>
</evidence>
<keyword evidence="3" id="KW-1185">Reference proteome</keyword>
<feature type="transmembrane region" description="Helical" evidence="1">
    <location>
        <begin position="51"/>
        <end position="71"/>
    </location>
</feature>
<sequence>MTDVTQAPHSPGAAMTEVRSRWGWFVALGAGLLVFGGIAFANLFLATVASIYYIGAMMLVGGLIQTVHAFKVKTWSRFAYWLLSGLLYAIAGFIFFSYPVLASAVVTLVFAVTLIVAGVLRIWVGFQARPEQGWGWIVAAGVLTLLTGIVVAVGWPVNSLWILGLLLAIDLVFQGWAFIAFGLALKSRR</sequence>
<proteinExistence type="predicted"/>
<accession>A0ABT7AI57</accession>
<dbReference type="InterPro" id="IPR052712">
    <property type="entry name" value="Acid_resist_chaperone_HdeD"/>
</dbReference>
<organism evidence="2 3">
    <name type="scientific">Chelatococcus albus</name>
    <dbReference type="NCBI Taxonomy" id="3047466"/>
    <lineage>
        <taxon>Bacteria</taxon>
        <taxon>Pseudomonadati</taxon>
        <taxon>Pseudomonadota</taxon>
        <taxon>Alphaproteobacteria</taxon>
        <taxon>Hyphomicrobiales</taxon>
        <taxon>Chelatococcaceae</taxon>
        <taxon>Chelatococcus</taxon>
    </lineage>
</organism>
<dbReference type="Pfam" id="PF03729">
    <property type="entry name" value="DUF308"/>
    <property type="match status" value="1"/>
</dbReference>
<comment type="caution">
    <text evidence="2">The sequence shown here is derived from an EMBL/GenBank/DDBJ whole genome shotgun (WGS) entry which is preliminary data.</text>
</comment>
<feature type="transmembrane region" description="Helical" evidence="1">
    <location>
        <begin position="78"/>
        <end position="98"/>
    </location>
</feature>
<dbReference type="EMBL" id="JASJEV010000007">
    <property type="protein sequence ID" value="MDJ1159081.1"/>
    <property type="molecule type" value="Genomic_DNA"/>
</dbReference>
<feature type="transmembrane region" description="Helical" evidence="1">
    <location>
        <begin position="136"/>
        <end position="155"/>
    </location>
</feature>
<protein>
    <submittedName>
        <fullName evidence="2">HdeD family acid-resistance protein</fullName>
    </submittedName>
</protein>
<reference evidence="2 3" key="1">
    <citation type="submission" date="2023-05" db="EMBL/GenBank/DDBJ databases">
        <title>Chelatococcus sp. nov., a moderately thermophilic bacterium isolated from hot spring microbial mat.</title>
        <authorList>
            <person name="Hu C.-J."/>
            <person name="Li W.-J."/>
        </authorList>
    </citation>
    <scope>NUCLEOTIDE SEQUENCE [LARGE SCALE GENOMIC DNA]</scope>
    <source>
        <strain evidence="2 3">SYSU G07232</strain>
    </source>
</reference>
<feature type="transmembrane region" description="Helical" evidence="1">
    <location>
        <begin position="22"/>
        <end position="45"/>
    </location>
</feature>
<dbReference type="PANTHER" id="PTHR34989">
    <property type="entry name" value="PROTEIN HDED"/>
    <property type="match status" value="1"/>
</dbReference>
<evidence type="ECO:0000313" key="3">
    <source>
        <dbReference type="Proteomes" id="UP001321492"/>
    </source>
</evidence>
<dbReference type="InterPro" id="IPR005325">
    <property type="entry name" value="DUF308_memb"/>
</dbReference>
<gene>
    <name evidence="2" type="ORF">QNA08_12625</name>
</gene>
<keyword evidence="1" id="KW-0812">Transmembrane</keyword>
<evidence type="ECO:0000256" key="1">
    <source>
        <dbReference type="SAM" id="Phobius"/>
    </source>
</evidence>